<evidence type="ECO:0000313" key="13">
    <source>
        <dbReference type="Proteomes" id="UP001596074"/>
    </source>
</evidence>
<feature type="domain" description="Helicase C-terminal" evidence="11">
    <location>
        <begin position="836"/>
        <end position="986"/>
    </location>
</feature>
<dbReference type="Proteomes" id="UP001596074">
    <property type="component" value="Unassembled WGS sequence"/>
</dbReference>
<dbReference type="InterPro" id="IPR027417">
    <property type="entry name" value="P-loop_NTPase"/>
</dbReference>
<dbReference type="InterPro" id="IPR036101">
    <property type="entry name" value="CarD-like/TRCF_RID_sf"/>
</dbReference>
<comment type="function">
    <text evidence="9">Couples transcription and DNA repair by recognizing RNA polymerase (RNAP) stalled at DNA lesions. Mediates ATP-dependent release of RNAP and its truncated transcript from the DNA, and recruitment of nucleotide excision repair machinery to the damaged site.</text>
</comment>
<sequence>MTLSGLVDLACSGPELERALKEWRIDHDVVAPPAVWPIMAAALSRALKRGGEGGRDGGGAVLAVTATGREAEDLTSALTSLLDPGRVAHFPAWETLPHEKLSPRSDTVGQRLAVLRRLVHPEASDASDASGGDGEAGSGKSGRLEVVVTPIRAVLQPIVSGLADLEPVRLRGGEDADLDDTVHRLVEAGYHRVDLVEKRGEIAVRGGILDVFPPTEEHPLRVEFWGDTVEEIRYFKAADQRSLEIAQDGLWAPPCRELPLTAAVRERARALAERHPSLEEILTRIADGDTVEGMEAFSPVLAESMELLTDLLPDGSALLVCEPERIRTRAIELVRTSQEFLEASWVNAAAGGEAPIDLGAAAFRTLEDVRRHSTELGLPRWTVTALTQEGDALNLGVQPAEAYRGDTARVMGDLKRWIGEGWRVALVTPGHGPAERLVQLVGEGGLGAALTDLAQPPRPALVNVSTGLLENGFTWESVKLAVLTEADLSGQKSSTKDMRRMPSRRRGGVDPLRLRAGDYVVHEQHGVGRYVEMVSRTVQGATREYLILEYAKSDRLFVPTDQLEELTRYVGGEAPSLHRLGGADWQKAKSRARKAVKQIAGELIRLYSARMASPGHPFAPDTPWQRELEDAFPYVETPDQLAAIDEVKGDMEKPVPMDRLICGDVGYGKTEIAVRAAFKAVQDGRQVAVLVPTTLLVQQHLSTFSERFGAFPVVVKPISRFQTDREIDETVRGLADGAVDVVVGTHRILSAQTRFKNLGLVVIDEEQRFGVEHKEELKRLRTQVDVLAMSATPIPRTLEMGLTGIREMSTILTPPEERHPILTFVGPYEEKQIAAAIRRELLREGQVFFVHNRVRSINKVAANLKQLVPEARIATAHGQMNEQELEKVMVDFWEKNYDVLVATTIVESGLDVPNANTLIVDRADMYGLSQLHQLRGRVGRGRERAYAYFLYPPEVPLTETAHERLATLAQHTEMGAGMYVAMKDLEIRGAGNILGAEQSGHVAGVGFDLYVRMVGEAVRELKEGGEGVPEMPETKVELPVDAHLPHEYVPGERLRLDAYRRIAAITAEDEIAGVHEELKDRFGQLPVPVLNLLEVARFRAKARRAGLTEVTVQGNFIKFAPVDLPDSRQVRLQRLYPKSVLKQNVKTLLVPVPRRSQGGGAAPLGGRPLRDQELLKWVTDLVEALFLEPKPA</sequence>
<dbReference type="InterPro" id="IPR001650">
    <property type="entry name" value="Helicase_C-like"/>
</dbReference>
<dbReference type="NCBIfam" id="TIGR00580">
    <property type="entry name" value="mfd"/>
    <property type="match status" value="1"/>
</dbReference>
<keyword evidence="13" id="KW-1185">Reference proteome</keyword>
<comment type="similarity">
    <text evidence="9">In the C-terminal section; belongs to the helicase family. RecG subfamily.</text>
</comment>
<dbReference type="Gene3D" id="3.90.1150.50">
    <property type="entry name" value="Transcription-repair-coupling factor, D7 domain"/>
    <property type="match status" value="1"/>
</dbReference>
<dbReference type="InterPro" id="IPR003711">
    <property type="entry name" value="CarD-like/TRCF_RID"/>
</dbReference>
<dbReference type="EC" id="3.6.4.-" evidence="9"/>
<evidence type="ECO:0000256" key="5">
    <source>
        <dbReference type="ARBA" id="ARBA00022806"/>
    </source>
</evidence>
<keyword evidence="2 9" id="KW-0547">Nucleotide-binding</keyword>
<dbReference type="PANTHER" id="PTHR47964">
    <property type="entry name" value="ATP-DEPENDENT DNA HELICASE HOMOLOG RECG, CHLOROPLASTIC"/>
    <property type="match status" value="1"/>
</dbReference>
<keyword evidence="6 9" id="KW-0067">ATP-binding</keyword>
<keyword evidence="3 9" id="KW-0227">DNA damage</keyword>
<dbReference type="InterPro" id="IPR011545">
    <property type="entry name" value="DEAD/DEAH_box_helicase_dom"/>
</dbReference>
<dbReference type="SMART" id="SM00490">
    <property type="entry name" value="HELICc"/>
    <property type="match status" value="1"/>
</dbReference>
<dbReference type="Pfam" id="PF03461">
    <property type="entry name" value="TRCF"/>
    <property type="match status" value="1"/>
</dbReference>
<name>A0ABW1AD37_9ACTN</name>
<comment type="subcellular location">
    <subcellularLocation>
        <location evidence="9">Cytoplasm</location>
    </subcellularLocation>
</comment>
<dbReference type="InterPro" id="IPR037235">
    <property type="entry name" value="TRCF-like_C_D7"/>
</dbReference>
<evidence type="ECO:0000256" key="1">
    <source>
        <dbReference type="ARBA" id="ARBA00022490"/>
    </source>
</evidence>
<dbReference type="SUPFAM" id="SSF52540">
    <property type="entry name" value="P-loop containing nucleoside triphosphate hydrolases"/>
    <property type="match status" value="4"/>
</dbReference>
<dbReference type="PANTHER" id="PTHR47964:SF1">
    <property type="entry name" value="ATP-DEPENDENT DNA HELICASE HOMOLOG RECG, CHLOROPLASTIC"/>
    <property type="match status" value="1"/>
</dbReference>
<keyword evidence="1 9" id="KW-0963">Cytoplasm</keyword>
<dbReference type="Pfam" id="PF00271">
    <property type="entry name" value="Helicase_C"/>
    <property type="match status" value="1"/>
</dbReference>
<dbReference type="Pfam" id="PF17757">
    <property type="entry name" value="UvrB_inter"/>
    <property type="match status" value="1"/>
</dbReference>
<dbReference type="SMART" id="SM00487">
    <property type="entry name" value="DEXDc"/>
    <property type="match status" value="1"/>
</dbReference>
<dbReference type="InterPro" id="IPR014001">
    <property type="entry name" value="Helicase_ATP-bd"/>
</dbReference>
<dbReference type="InterPro" id="IPR041471">
    <property type="entry name" value="UvrB_inter"/>
</dbReference>
<dbReference type="SMART" id="SM00982">
    <property type="entry name" value="TRCF"/>
    <property type="match status" value="1"/>
</dbReference>
<evidence type="ECO:0000259" key="10">
    <source>
        <dbReference type="PROSITE" id="PS51192"/>
    </source>
</evidence>
<proteinExistence type="inferred from homology"/>
<evidence type="ECO:0000256" key="8">
    <source>
        <dbReference type="ARBA" id="ARBA00023204"/>
    </source>
</evidence>
<evidence type="ECO:0000256" key="9">
    <source>
        <dbReference type="HAMAP-Rule" id="MF_00969"/>
    </source>
</evidence>
<dbReference type="Pfam" id="PF00270">
    <property type="entry name" value="DEAD"/>
    <property type="match status" value="1"/>
</dbReference>
<feature type="domain" description="Helicase ATP-binding" evidence="10">
    <location>
        <begin position="650"/>
        <end position="811"/>
    </location>
</feature>
<reference evidence="13" key="1">
    <citation type="journal article" date="2019" name="Int. J. Syst. Evol. Microbiol.">
        <title>The Global Catalogue of Microorganisms (GCM) 10K type strain sequencing project: providing services to taxonomists for standard genome sequencing and annotation.</title>
        <authorList>
            <consortium name="The Broad Institute Genomics Platform"/>
            <consortium name="The Broad Institute Genome Sequencing Center for Infectious Disease"/>
            <person name="Wu L."/>
            <person name="Ma J."/>
        </authorList>
    </citation>
    <scope>NUCLEOTIDE SEQUENCE [LARGE SCALE GENOMIC DNA]</scope>
    <source>
        <strain evidence="13">KCTC 42087</strain>
    </source>
</reference>
<dbReference type="Pfam" id="PF02559">
    <property type="entry name" value="CarD_TRCF_RID"/>
    <property type="match status" value="1"/>
</dbReference>
<dbReference type="Gene3D" id="3.40.50.300">
    <property type="entry name" value="P-loop containing nucleotide triphosphate hydrolases"/>
    <property type="match status" value="2"/>
</dbReference>
<dbReference type="EMBL" id="JBHSON010000078">
    <property type="protein sequence ID" value="MFC5751943.1"/>
    <property type="molecule type" value="Genomic_DNA"/>
</dbReference>
<evidence type="ECO:0000313" key="12">
    <source>
        <dbReference type="EMBL" id="MFC5751943.1"/>
    </source>
</evidence>
<evidence type="ECO:0000256" key="7">
    <source>
        <dbReference type="ARBA" id="ARBA00023125"/>
    </source>
</evidence>
<dbReference type="Gene3D" id="2.40.10.170">
    <property type="match status" value="1"/>
</dbReference>
<evidence type="ECO:0000259" key="11">
    <source>
        <dbReference type="PROSITE" id="PS51194"/>
    </source>
</evidence>
<keyword evidence="4 9" id="KW-0378">Hydrolase</keyword>
<dbReference type="Gene3D" id="3.30.2060.10">
    <property type="entry name" value="Penicillin-binding protein 1b domain"/>
    <property type="match status" value="1"/>
</dbReference>
<dbReference type="PROSITE" id="PS51192">
    <property type="entry name" value="HELICASE_ATP_BIND_1"/>
    <property type="match status" value="1"/>
</dbReference>
<comment type="similarity">
    <text evidence="9">In the N-terminal section; belongs to the UvrB family.</text>
</comment>
<dbReference type="HAMAP" id="MF_00969">
    <property type="entry name" value="TRCF"/>
    <property type="match status" value="1"/>
</dbReference>
<keyword evidence="8 9" id="KW-0234">DNA repair</keyword>
<dbReference type="InterPro" id="IPR005118">
    <property type="entry name" value="TRCF_C"/>
</dbReference>
<dbReference type="InterPro" id="IPR047112">
    <property type="entry name" value="RecG/Mfd"/>
</dbReference>
<evidence type="ECO:0000256" key="4">
    <source>
        <dbReference type="ARBA" id="ARBA00022801"/>
    </source>
</evidence>
<comment type="caution">
    <text evidence="12">The sequence shown here is derived from an EMBL/GenBank/DDBJ whole genome shotgun (WGS) entry which is preliminary data.</text>
</comment>
<dbReference type="PROSITE" id="PS51194">
    <property type="entry name" value="HELICASE_CTER"/>
    <property type="match status" value="1"/>
</dbReference>
<dbReference type="SUPFAM" id="SSF141259">
    <property type="entry name" value="CarD-like"/>
    <property type="match status" value="1"/>
</dbReference>
<gene>
    <name evidence="9 12" type="primary">mfd</name>
    <name evidence="12" type="ORF">ACFPZN_40575</name>
</gene>
<protein>
    <recommendedName>
        <fullName evidence="9">Transcription-repair-coupling factor</fullName>
        <shortName evidence="9">TRCF</shortName>
        <ecNumber evidence="9">3.6.4.-</ecNumber>
    </recommendedName>
</protein>
<organism evidence="12 13">
    <name type="scientific">Actinomadura rugatobispora</name>
    <dbReference type="NCBI Taxonomy" id="1994"/>
    <lineage>
        <taxon>Bacteria</taxon>
        <taxon>Bacillati</taxon>
        <taxon>Actinomycetota</taxon>
        <taxon>Actinomycetes</taxon>
        <taxon>Streptosporangiales</taxon>
        <taxon>Thermomonosporaceae</taxon>
        <taxon>Actinomadura</taxon>
    </lineage>
</organism>
<dbReference type="RefSeq" id="WP_378287905.1">
    <property type="nucleotide sequence ID" value="NZ_JBHSON010000078.1"/>
</dbReference>
<dbReference type="Gene3D" id="3.40.50.11180">
    <property type="match status" value="1"/>
</dbReference>
<evidence type="ECO:0000256" key="2">
    <source>
        <dbReference type="ARBA" id="ARBA00022741"/>
    </source>
</evidence>
<evidence type="ECO:0000256" key="6">
    <source>
        <dbReference type="ARBA" id="ARBA00022840"/>
    </source>
</evidence>
<dbReference type="SMART" id="SM01058">
    <property type="entry name" value="CarD_TRCF"/>
    <property type="match status" value="1"/>
</dbReference>
<dbReference type="SUPFAM" id="SSF143517">
    <property type="entry name" value="TRCF domain-like"/>
    <property type="match status" value="1"/>
</dbReference>
<keyword evidence="5" id="KW-0347">Helicase</keyword>
<keyword evidence="7 9" id="KW-0238">DNA-binding</keyword>
<evidence type="ECO:0000256" key="3">
    <source>
        <dbReference type="ARBA" id="ARBA00022763"/>
    </source>
</evidence>
<dbReference type="CDD" id="cd17991">
    <property type="entry name" value="DEXHc_TRCF"/>
    <property type="match status" value="1"/>
</dbReference>
<dbReference type="InterPro" id="IPR004576">
    <property type="entry name" value="Mfd"/>
</dbReference>
<accession>A0ABW1AD37</accession>